<dbReference type="STRING" id="1747903.ASR47_10278"/>
<protein>
    <recommendedName>
        <fullName evidence="3">PepSY domain-containing protein</fullName>
    </recommendedName>
</protein>
<comment type="caution">
    <text evidence="4">The sequence shown here is derived from an EMBL/GenBank/DDBJ whole genome shotgun (WGS) entry which is preliminary data.</text>
</comment>
<dbReference type="InterPro" id="IPR025711">
    <property type="entry name" value="PepSY"/>
</dbReference>
<dbReference type="Pfam" id="PF13670">
    <property type="entry name" value="PepSY_2"/>
    <property type="match status" value="1"/>
</dbReference>
<feature type="domain" description="PepSY" evidence="3">
    <location>
        <begin position="6"/>
        <end position="80"/>
    </location>
</feature>
<feature type="chain" id="PRO_5008355761" description="PepSY domain-containing protein" evidence="2">
    <location>
        <begin position="22"/>
        <end position="120"/>
    </location>
</feature>
<feature type="signal peptide" evidence="2">
    <location>
        <begin position="1"/>
        <end position="21"/>
    </location>
</feature>
<evidence type="ECO:0000256" key="2">
    <source>
        <dbReference type="SAM" id="SignalP"/>
    </source>
</evidence>
<evidence type="ECO:0000313" key="4">
    <source>
        <dbReference type="EMBL" id="OBV41252.1"/>
    </source>
</evidence>
<gene>
    <name evidence="4" type="ORF">ASR47_10278</name>
</gene>
<dbReference type="OrthoDB" id="9180865at2"/>
<accession>A0A1A7C6B2</accession>
<dbReference type="EMBL" id="LOCQ01000036">
    <property type="protein sequence ID" value="OBV41252.1"/>
    <property type="molecule type" value="Genomic_DNA"/>
</dbReference>
<evidence type="ECO:0000256" key="1">
    <source>
        <dbReference type="SAM" id="MobiDB-lite"/>
    </source>
</evidence>
<proteinExistence type="predicted"/>
<reference evidence="4 5" key="1">
    <citation type="submission" date="2016-04" db="EMBL/GenBank/DDBJ databases">
        <title>Draft genome sequence of Janthinobacterium psychrotolerans sp. nov., isolated from freshwater sediments in Denmark.</title>
        <authorList>
            <person name="Gong X."/>
            <person name="Skrivergaard S."/>
            <person name="Korsgaard B.S."/>
            <person name="Schreiber L."/>
            <person name="Marshall I.P."/>
            <person name="Finster K."/>
            <person name="Schramm A."/>
        </authorList>
    </citation>
    <scope>NUCLEOTIDE SEQUENCE [LARGE SCALE GENOMIC DNA]</scope>
    <source>
        <strain evidence="4 5">S3-2</strain>
    </source>
</reference>
<evidence type="ECO:0000313" key="5">
    <source>
        <dbReference type="Proteomes" id="UP000092713"/>
    </source>
</evidence>
<feature type="region of interest" description="Disordered" evidence="1">
    <location>
        <begin position="98"/>
        <end position="120"/>
    </location>
</feature>
<name>A0A1A7C6B2_9BURK</name>
<keyword evidence="2" id="KW-0732">Signal</keyword>
<sequence>MFLARTCMALSALVFSNAVHADVHCTDPIADWKPREQLQREAEQRGWTVQRIKIDDGCYELRAIDRNGNKVKAKYSPASLRMRSLAVDFGNNGDASDYLGPVPQAPVRRPVGPTFQGEKK</sequence>
<organism evidence="4 5">
    <name type="scientific">Janthinobacterium psychrotolerans</name>
    <dbReference type="NCBI Taxonomy" id="1747903"/>
    <lineage>
        <taxon>Bacteria</taxon>
        <taxon>Pseudomonadati</taxon>
        <taxon>Pseudomonadota</taxon>
        <taxon>Betaproteobacteria</taxon>
        <taxon>Burkholderiales</taxon>
        <taxon>Oxalobacteraceae</taxon>
        <taxon>Janthinobacterium</taxon>
    </lineage>
</organism>
<evidence type="ECO:0000259" key="3">
    <source>
        <dbReference type="Pfam" id="PF13670"/>
    </source>
</evidence>
<keyword evidence="5" id="KW-1185">Reference proteome</keyword>
<dbReference type="Proteomes" id="UP000092713">
    <property type="component" value="Unassembled WGS sequence"/>
</dbReference>
<dbReference type="AlphaFoldDB" id="A0A1A7C6B2"/>